<organism evidence="2 3">
    <name type="scientific">Acidaminococcus fermentans</name>
    <dbReference type="NCBI Taxonomy" id="905"/>
    <lineage>
        <taxon>Bacteria</taxon>
        <taxon>Bacillati</taxon>
        <taxon>Bacillota</taxon>
        <taxon>Negativicutes</taxon>
        <taxon>Acidaminococcales</taxon>
        <taxon>Acidaminococcaceae</taxon>
        <taxon>Acidaminococcus</taxon>
    </lineage>
</organism>
<dbReference type="EMBL" id="VULN01000010">
    <property type="protein sequence ID" value="MSS82508.1"/>
    <property type="molecule type" value="Genomic_DNA"/>
</dbReference>
<dbReference type="Proteomes" id="UP000441455">
    <property type="component" value="Unassembled WGS sequence"/>
</dbReference>
<dbReference type="OrthoDB" id="3034959at2"/>
<dbReference type="Pfam" id="PF01476">
    <property type="entry name" value="LysM"/>
    <property type="match status" value="1"/>
</dbReference>
<protein>
    <submittedName>
        <fullName evidence="2">LysM peptidoglycan-binding domain-containing protein</fullName>
    </submittedName>
</protein>
<gene>
    <name evidence="2" type="ORF">FX155_07865</name>
</gene>
<proteinExistence type="predicted"/>
<sequence length="113" mass="12556">MAAYRRCPEHGSESADREGMKMELNKICAAAVIVLGALTMACHAGQAVQERRNPQYTMVSRRVMAGETLWEICSKVNSSEDIRAIIDRVRLDNDIKDPGALEPGQIITIRVKK</sequence>
<dbReference type="Gene3D" id="3.10.350.10">
    <property type="entry name" value="LysM domain"/>
    <property type="match status" value="1"/>
</dbReference>
<dbReference type="AlphaFoldDB" id="A0A6N7W2X0"/>
<dbReference type="CDD" id="cd00118">
    <property type="entry name" value="LysM"/>
    <property type="match status" value="1"/>
</dbReference>
<evidence type="ECO:0000313" key="3">
    <source>
        <dbReference type="Proteomes" id="UP000441455"/>
    </source>
</evidence>
<evidence type="ECO:0000313" key="2">
    <source>
        <dbReference type="EMBL" id="MSS82508.1"/>
    </source>
</evidence>
<dbReference type="PROSITE" id="PS51782">
    <property type="entry name" value="LYSM"/>
    <property type="match status" value="1"/>
</dbReference>
<accession>A0A6N7W2X0</accession>
<feature type="domain" description="LysM" evidence="1">
    <location>
        <begin position="59"/>
        <end position="109"/>
    </location>
</feature>
<reference evidence="2 3" key="1">
    <citation type="submission" date="2019-08" db="EMBL/GenBank/DDBJ databases">
        <title>In-depth cultivation of the pig gut microbiome towards novel bacterial diversity and tailored functional studies.</title>
        <authorList>
            <person name="Wylensek D."/>
            <person name="Hitch T.C.A."/>
            <person name="Clavel T."/>
        </authorList>
    </citation>
    <scope>NUCLEOTIDE SEQUENCE [LARGE SCALE GENOMIC DNA]</scope>
    <source>
        <strain evidence="2 3">WCA-389-WT-5B</strain>
    </source>
</reference>
<dbReference type="InterPro" id="IPR036779">
    <property type="entry name" value="LysM_dom_sf"/>
</dbReference>
<comment type="caution">
    <text evidence="2">The sequence shown here is derived from an EMBL/GenBank/DDBJ whole genome shotgun (WGS) entry which is preliminary data.</text>
</comment>
<name>A0A6N7W2X0_ACIFE</name>
<evidence type="ECO:0000259" key="1">
    <source>
        <dbReference type="PROSITE" id="PS51782"/>
    </source>
</evidence>
<dbReference type="InterPro" id="IPR018392">
    <property type="entry name" value="LysM"/>
</dbReference>